<keyword evidence="2" id="KW-1185">Reference proteome</keyword>
<protein>
    <submittedName>
        <fullName evidence="1">Uncharacterized protein</fullName>
    </submittedName>
</protein>
<dbReference type="OrthoDB" id="3006414at2759"/>
<reference evidence="1" key="1">
    <citation type="submission" date="2020-05" db="EMBL/GenBank/DDBJ databases">
        <title>Mycena genomes resolve the evolution of fungal bioluminescence.</title>
        <authorList>
            <person name="Tsai I.J."/>
        </authorList>
    </citation>
    <scope>NUCLEOTIDE SEQUENCE</scope>
    <source>
        <strain evidence="1">160909Yilan</strain>
    </source>
</reference>
<evidence type="ECO:0000313" key="1">
    <source>
        <dbReference type="EMBL" id="KAF7345318.1"/>
    </source>
</evidence>
<dbReference type="EMBL" id="JACAZH010000020">
    <property type="protein sequence ID" value="KAF7345318.1"/>
    <property type="molecule type" value="Genomic_DNA"/>
</dbReference>
<gene>
    <name evidence="1" type="ORF">MSAN_01908600</name>
</gene>
<comment type="caution">
    <text evidence="1">The sequence shown here is derived from an EMBL/GenBank/DDBJ whole genome shotgun (WGS) entry which is preliminary data.</text>
</comment>
<name>A0A8H6XP19_9AGAR</name>
<dbReference type="AlphaFoldDB" id="A0A8H6XP19"/>
<sequence>MAGSPNTLIVLGLSPDSYFIGHDRLGYLYDAMDKYEQNNGHMVHFNGSINQDVRDYLSGTNGKFGAEFVSFPDCDNSPFQYFLKGKNEGSWHAVLNNHLSQKIAATKAEVTNFDAAITGMLFGKGETHIMMFRAGFIATFDQEISDQEHPLKKVLAQYSEPGWCIERGSTLCFYDSKYFFLKFKRPGESAIKIHWSLPPSMDTKLRQLMQKAEEPEEKTGLVHEEQMWQQVIQQRLVGQQMIMNQLQQMNMNMAASWSGFRLQ</sequence>
<dbReference type="Proteomes" id="UP000623467">
    <property type="component" value="Unassembled WGS sequence"/>
</dbReference>
<organism evidence="1 2">
    <name type="scientific">Mycena sanguinolenta</name>
    <dbReference type="NCBI Taxonomy" id="230812"/>
    <lineage>
        <taxon>Eukaryota</taxon>
        <taxon>Fungi</taxon>
        <taxon>Dikarya</taxon>
        <taxon>Basidiomycota</taxon>
        <taxon>Agaricomycotina</taxon>
        <taxon>Agaricomycetes</taxon>
        <taxon>Agaricomycetidae</taxon>
        <taxon>Agaricales</taxon>
        <taxon>Marasmiineae</taxon>
        <taxon>Mycenaceae</taxon>
        <taxon>Mycena</taxon>
    </lineage>
</organism>
<evidence type="ECO:0000313" key="2">
    <source>
        <dbReference type="Proteomes" id="UP000623467"/>
    </source>
</evidence>
<accession>A0A8H6XP19</accession>
<proteinExistence type="predicted"/>